<keyword evidence="3" id="KW-0963">Cytoplasm</keyword>
<comment type="subcellular location">
    <subcellularLocation>
        <location evidence="1">Cell projection</location>
        <location evidence="1">Cilium</location>
    </subcellularLocation>
    <subcellularLocation>
        <location evidence="2">Cytoplasm</location>
        <location evidence="2">Cytoskeleton</location>
    </subcellularLocation>
</comment>
<dbReference type="PROSITE" id="PS51665">
    <property type="entry name" value="ENKURIN"/>
    <property type="match status" value="1"/>
</dbReference>
<evidence type="ECO:0000256" key="2">
    <source>
        <dbReference type="ARBA" id="ARBA00004245"/>
    </source>
</evidence>
<evidence type="ECO:0000259" key="8">
    <source>
        <dbReference type="PROSITE" id="PS51665"/>
    </source>
</evidence>
<name>A0A507CHS7_9FUNG</name>
<dbReference type="Proteomes" id="UP000320475">
    <property type="component" value="Unassembled WGS sequence"/>
</dbReference>
<reference evidence="9 10" key="1">
    <citation type="journal article" date="2019" name="Sci. Rep.">
        <title>Comparative genomics of chytrid fungi reveal insights into the obligate biotrophic and pathogenic lifestyle of Synchytrium endobioticum.</title>
        <authorList>
            <person name="van de Vossenberg B.T.L.H."/>
            <person name="Warris S."/>
            <person name="Nguyen H.D.T."/>
            <person name="van Gent-Pelzer M.P.E."/>
            <person name="Joly D.L."/>
            <person name="van de Geest H.C."/>
            <person name="Bonants P.J.M."/>
            <person name="Smith D.S."/>
            <person name="Levesque C.A."/>
            <person name="van der Lee T.A.J."/>
        </authorList>
    </citation>
    <scope>NUCLEOTIDE SEQUENCE [LARGE SCALE GENOMIC DNA]</scope>
    <source>
        <strain evidence="9 10">LEV6574</strain>
    </source>
</reference>
<dbReference type="PANTHER" id="PTHR21490">
    <property type="entry name" value="ENKURIN-RELATED"/>
    <property type="match status" value="1"/>
</dbReference>
<evidence type="ECO:0000313" key="10">
    <source>
        <dbReference type="Proteomes" id="UP000320475"/>
    </source>
</evidence>
<dbReference type="Pfam" id="PF13864">
    <property type="entry name" value="Enkurin"/>
    <property type="match status" value="1"/>
</dbReference>
<keyword evidence="6" id="KW-0175">Coiled coil</keyword>
<evidence type="ECO:0000256" key="1">
    <source>
        <dbReference type="ARBA" id="ARBA00004138"/>
    </source>
</evidence>
<keyword evidence="5" id="KW-0966">Cell projection</keyword>
<gene>
    <name evidence="9" type="ORF">SeLEV6574_g07546</name>
</gene>
<evidence type="ECO:0000256" key="6">
    <source>
        <dbReference type="SAM" id="Coils"/>
    </source>
</evidence>
<dbReference type="InterPro" id="IPR052102">
    <property type="entry name" value="Enkurin_domain-protein"/>
</dbReference>
<feature type="domain" description="Enkurin" evidence="8">
    <location>
        <begin position="168"/>
        <end position="262"/>
    </location>
</feature>
<dbReference type="PANTHER" id="PTHR21490:SF0">
    <property type="entry name" value="ENKURIN"/>
    <property type="match status" value="1"/>
</dbReference>
<evidence type="ECO:0000256" key="4">
    <source>
        <dbReference type="ARBA" id="ARBA00023212"/>
    </source>
</evidence>
<dbReference type="GO" id="GO:0005856">
    <property type="term" value="C:cytoskeleton"/>
    <property type="evidence" value="ECO:0007669"/>
    <property type="project" value="UniProtKB-SubCell"/>
</dbReference>
<dbReference type="VEuPathDB" id="FungiDB:SeMB42_g01722"/>
<evidence type="ECO:0000256" key="3">
    <source>
        <dbReference type="ARBA" id="ARBA00022490"/>
    </source>
</evidence>
<dbReference type="GO" id="GO:0005929">
    <property type="term" value="C:cilium"/>
    <property type="evidence" value="ECO:0007669"/>
    <property type="project" value="UniProtKB-SubCell"/>
</dbReference>
<organism evidence="9 10">
    <name type="scientific">Synchytrium endobioticum</name>
    <dbReference type="NCBI Taxonomy" id="286115"/>
    <lineage>
        <taxon>Eukaryota</taxon>
        <taxon>Fungi</taxon>
        <taxon>Fungi incertae sedis</taxon>
        <taxon>Chytridiomycota</taxon>
        <taxon>Chytridiomycota incertae sedis</taxon>
        <taxon>Chytridiomycetes</taxon>
        <taxon>Synchytriales</taxon>
        <taxon>Synchytriaceae</taxon>
        <taxon>Synchytrium</taxon>
    </lineage>
</organism>
<dbReference type="EMBL" id="QEAM01000551">
    <property type="protein sequence ID" value="TPX38879.1"/>
    <property type="molecule type" value="Genomic_DNA"/>
</dbReference>
<dbReference type="OrthoDB" id="2123594at2759"/>
<dbReference type="InterPro" id="IPR027012">
    <property type="entry name" value="Enkurin_dom"/>
</dbReference>
<evidence type="ECO:0000256" key="7">
    <source>
        <dbReference type="SAM" id="MobiDB-lite"/>
    </source>
</evidence>
<sequence length="284" mass="31277">MAPSDARAGPYTASLAALPAPTSTPPVDPFDESVYRLIPPAVVPPVSQPRHRSKYADQSRTEHSSNRKDAASMGPAKVNVRNPKTFLKKRELETRNPKKESFKPDRTIRKAPMPDSLAELPDATNKDFIKLNALANIHFAAKAPKDAGLVYRQKPDYGKTPDYLLKIKQQMSAAAAAEKQIQDKIAQERPAQAGLIPLPESERAAILAGLKANLEKLEQEYGRLSLTTDTVPKINRKVGMERDLRRLEEDIKKFSRPNIYVDVGVFGNAPNARNLQDIAAAGPV</sequence>
<protein>
    <recommendedName>
        <fullName evidence="8">Enkurin domain-containing protein</fullName>
    </recommendedName>
</protein>
<accession>A0A507CHS7</accession>
<feature type="compositionally biased region" description="Low complexity" evidence="7">
    <location>
        <begin position="12"/>
        <end position="21"/>
    </location>
</feature>
<feature type="coiled-coil region" evidence="6">
    <location>
        <begin position="167"/>
        <end position="227"/>
    </location>
</feature>
<dbReference type="AlphaFoldDB" id="A0A507CHS7"/>
<dbReference type="GO" id="GO:0005516">
    <property type="term" value="F:calmodulin binding"/>
    <property type="evidence" value="ECO:0007669"/>
    <property type="project" value="TreeGrafter"/>
</dbReference>
<keyword evidence="4" id="KW-0206">Cytoskeleton</keyword>
<proteinExistence type="predicted"/>
<evidence type="ECO:0000313" key="9">
    <source>
        <dbReference type="EMBL" id="TPX38879.1"/>
    </source>
</evidence>
<evidence type="ECO:0000256" key="5">
    <source>
        <dbReference type="ARBA" id="ARBA00023273"/>
    </source>
</evidence>
<feature type="region of interest" description="Disordered" evidence="7">
    <location>
        <begin position="1"/>
        <end position="76"/>
    </location>
</feature>
<comment type="caution">
    <text evidence="9">The sequence shown here is derived from an EMBL/GenBank/DDBJ whole genome shotgun (WGS) entry which is preliminary data.</text>
</comment>
<feature type="compositionally biased region" description="Basic and acidic residues" evidence="7">
    <location>
        <begin position="54"/>
        <end position="70"/>
    </location>
</feature>